<evidence type="ECO:0000313" key="7">
    <source>
        <dbReference type="Ensembl" id="ENSPNAP00000040998.1"/>
    </source>
</evidence>
<dbReference type="PANTHER" id="PTHR28625">
    <property type="entry name" value="PROTEIN PHOSPHATASE 1 REGULATORY SUBUNIT 35"/>
    <property type="match status" value="1"/>
</dbReference>
<evidence type="ECO:0000256" key="4">
    <source>
        <dbReference type="ARBA" id="ARBA00029452"/>
    </source>
</evidence>
<feature type="region of interest" description="Disordered" evidence="5">
    <location>
        <begin position="249"/>
        <end position="283"/>
    </location>
</feature>
<evidence type="ECO:0000256" key="1">
    <source>
        <dbReference type="ARBA" id="ARBA00004114"/>
    </source>
</evidence>
<feature type="region of interest" description="Disordered" evidence="5">
    <location>
        <begin position="53"/>
        <end position="130"/>
    </location>
</feature>
<dbReference type="Proteomes" id="UP001501920">
    <property type="component" value="Chromosome 9"/>
</dbReference>
<dbReference type="InterPro" id="IPR029135">
    <property type="entry name" value="PPP1R35_C"/>
</dbReference>
<dbReference type="GO" id="GO:0019902">
    <property type="term" value="F:phosphatase binding"/>
    <property type="evidence" value="ECO:0007669"/>
    <property type="project" value="InterPro"/>
</dbReference>
<feature type="region of interest" description="Disordered" evidence="5">
    <location>
        <begin position="1"/>
        <end position="39"/>
    </location>
</feature>
<dbReference type="GO" id="GO:0005814">
    <property type="term" value="C:centriole"/>
    <property type="evidence" value="ECO:0007669"/>
    <property type="project" value="UniProtKB-SubCell"/>
</dbReference>
<dbReference type="Pfam" id="PF15503">
    <property type="entry name" value="PPP1R35_C"/>
    <property type="match status" value="1"/>
</dbReference>
<feature type="domain" description="Protein phosphatase 1 regulatory subunit 35 C-terminal" evidence="6">
    <location>
        <begin position="136"/>
        <end position="278"/>
    </location>
</feature>
<protein>
    <recommendedName>
        <fullName evidence="6">Protein phosphatase 1 regulatory subunit 35 C-terminal domain-containing protein</fullName>
    </recommendedName>
</protein>
<dbReference type="InterPro" id="IPR033590">
    <property type="entry name" value="PPP1R35"/>
</dbReference>
<reference evidence="7" key="2">
    <citation type="submission" date="2025-08" db="UniProtKB">
        <authorList>
            <consortium name="Ensembl"/>
        </authorList>
    </citation>
    <scope>IDENTIFICATION</scope>
</reference>
<feature type="compositionally biased region" description="Low complexity" evidence="5">
    <location>
        <begin position="98"/>
        <end position="109"/>
    </location>
</feature>
<sequence length="283" mass="31465">RPKTPQRLGLRSVITPPQRGEPRRRPAAARPAERYNGSTLNGAPLLLRLRWTGAFGPGAGSDQIRPDQVRFDVSPDSCAKPPGPHRGHLAEQHAVTTSAPQPCSSQSAAEKPQGRRGHFPSHLSAQTDGQLEEGAELNTTLALRAELQQLKEAEFDSQKAVQEKLQNSVVTQEYIRVKAAEGLNFPRSQPLYRALVSVSLSHDQIINEVLRDRPALAPPTTSYKSRPRPAEGPDLMTFYSPQQLFRETPLLPGDQIPLPRPRPEPRPAHATFHLHQRHRQWEA</sequence>
<reference evidence="7" key="3">
    <citation type="submission" date="2025-09" db="UniProtKB">
        <authorList>
            <consortium name="Ensembl"/>
        </authorList>
    </citation>
    <scope>IDENTIFICATION</scope>
</reference>
<proteinExistence type="inferred from homology"/>
<evidence type="ECO:0000259" key="6">
    <source>
        <dbReference type="Pfam" id="PF15503"/>
    </source>
</evidence>
<keyword evidence="2" id="KW-0963">Cytoplasm</keyword>
<organism evidence="7 8">
    <name type="scientific">Pygocentrus nattereri</name>
    <name type="common">Red-bellied piranha</name>
    <dbReference type="NCBI Taxonomy" id="42514"/>
    <lineage>
        <taxon>Eukaryota</taxon>
        <taxon>Metazoa</taxon>
        <taxon>Chordata</taxon>
        <taxon>Craniata</taxon>
        <taxon>Vertebrata</taxon>
        <taxon>Euteleostomi</taxon>
        <taxon>Actinopterygii</taxon>
        <taxon>Neopterygii</taxon>
        <taxon>Teleostei</taxon>
        <taxon>Ostariophysi</taxon>
        <taxon>Characiformes</taxon>
        <taxon>Characoidei</taxon>
        <taxon>Pygocentrus</taxon>
    </lineage>
</organism>
<comment type="similarity">
    <text evidence="4">Belongs to the PPP1R35 family.</text>
</comment>
<evidence type="ECO:0000313" key="8">
    <source>
        <dbReference type="Proteomes" id="UP001501920"/>
    </source>
</evidence>
<name>A0AAR2IMU2_PYGNA</name>
<dbReference type="Ensembl" id="ENSPNAT00000068976.1">
    <property type="protein sequence ID" value="ENSPNAP00000040998.1"/>
    <property type="gene ID" value="ENSPNAG00000036138.1"/>
</dbReference>
<evidence type="ECO:0000256" key="3">
    <source>
        <dbReference type="ARBA" id="ARBA00023212"/>
    </source>
</evidence>
<keyword evidence="8" id="KW-1185">Reference proteome</keyword>
<dbReference type="GO" id="GO:1903724">
    <property type="term" value="P:positive regulation of centriole elongation"/>
    <property type="evidence" value="ECO:0007669"/>
    <property type="project" value="TreeGrafter"/>
</dbReference>
<feature type="compositionally biased region" description="Basic residues" evidence="5">
    <location>
        <begin position="272"/>
        <end position="283"/>
    </location>
</feature>
<dbReference type="AlphaFoldDB" id="A0AAR2IMU2"/>
<accession>A0AAR2IMU2</accession>
<comment type="subcellular location">
    <subcellularLocation>
        <location evidence="1">Cytoplasm</location>
        <location evidence="1">Cytoskeleton</location>
        <location evidence="1">Microtubule organizing center</location>
        <location evidence="1">Centrosome</location>
        <location evidence="1">Centriole</location>
    </subcellularLocation>
</comment>
<evidence type="ECO:0000256" key="5">
    <source>
        <dbReference type="SAM" id="MobiDB-lite"/>
    </source>
</evidence>
<dbReference type="GO" id="GO:0045724">
    <property type="term" value="P:positive regulation of cilium assembly"/>
    <property type="evidence" value="ECO:0007669"/>
    <property type="project" value="TreeGrafter"/>
</dbReference>
<evidence type="ECO:0000256" key="2">
    <source>
        <dbReference type="ARBA" id="ARBA00022490"/>
    </source>
</evidence>
<keyword evidence="3" id="KW-0206">Cytoskeleton</keyword>
<dbReference type="PANTHER" id="PTHR28625:SF1">
    <property type="entry name" value="PROTEIN PHOSPHATASE 1 REGULATORY SUBUNIT 35"/>
    <property type="match status" value="1"/>
</dbReference>
<reference evidence="7 8" key="1">
    <citation type="submission" date="2020-10" db="EMBL/GenBank/DDBJ databases">
        <title>Pygocentrus nattereri (red-bellied piranha) genome, fPygNat1, primary haplotype.</title>
        <authorList>
            <person name="Myers G."/>
            <person name="Meyer A."/>
            <person name="Karagic N."/>
            <person name="Pippel M."/>
            <person name="Winkler S."/>
            <person name="Tracey A."/>
            <person name="Wood J."/>
            <person name="Formenti G."/>
            <person name="Howe K."/>
            <person name="Fedrigo O."/>
            <person name="Jarvis E.D."/>
        </authorList>
    </citation>
    <scope>NUCLEOTIDE SEQUENCE [LARGE SCALE GENOMIC DNA]</scope>
</reference>
<gene>
    <name evidence="7" type="primary">PPP1R35</name>
</gene>
<dbReference type="GeneTree" id="ENSGT00940000167671"/>